<evidence type="ECO:0008006" key="3">
    <source>
        <dbReference type="Google" id="ProtNLM"/>
    </source>
</evidence>
<name>X0SU31_9ZZZZ</name>
<dbReference type="AlphaFoldDB" id="X0SU31"/>
<feature type="compositionally biased region" description="Basic and acidic residues" evidence="1">
    <location>
        <begin position="157"/>
        <end position="179"/>
    </location>
</feature>
<evidence type="ECO:0000256" key="1">
    <source>
        <dbReference type="SAM" id="MobiDB-lite"/>
    </source>
</evidence>
<accession>X0SU31</accession>
<dbReference type="EMBL" id="BARS01008482">
    <property type="protein sequence ID" value="GAF79442.1"/>
    <property type="molecule type" value="Genomic_DNA"/>
</dbReference>
<organism evidence="2">
    <name type="scientific">marine sediment metagenome</name>
    <dbReference type="NCBI Taxonomy" id="412755"/>
    <lineage>
        <taxon>unclassified sequences</taxon>
        <taxon>metagenomes</taxon>
        <taxon>ecological metagenomes</taxon>
    </lineage>
</organism>
<reference evidence="2" key="1">
    <citation type="journal article" date="2014" name="Front. Microbiol.">
        <title>High frequency of phylogenetically diverse reductive dehalogenase-homologous genes in deep subseafloor sedimentary metagenomes.</title>
        <authorList>
            <person name="Kawai M."/>
            <person name="Futagami T."/>
            <person name="Toyoda A."/>
            <person name="Takaki Y."/>
            <person name="Nishi S."/>
            <person name="Hori S."/>
            <person name="Arai W."/>
            <person name="Tsubouchi T."/>
            <person name="Morono Y."/>
            <person name="Uchiyama I."/>
            <person name="Ito T."/>
            <person name="Fujiyama A."/>
            <person name="Inagaki F."/>
            <person name="Takami H."/>
        </authorList>
    </citation>
    <scope>NUCLEOTIDE SEQUENCE</scope>
    <source>
        <strain evidence="2">Expedition CK06-06</strain>
    </source>
</reference>
<proteinExistence type="predicted"/>
<feature type="compositionally biased region" description="Basic and acidic residues" evidence="1">
    <location>
        <begin position="119"/>
        <end position="131"/>
    </location>
</feature>
<protein>
    <recommendedName>
        <fullName evidence="3">Helix-turn-helix domain-containing protein</fullName>
    </recommendedName>
</protein>
<evidence type="ECO:0000313" key="2">
    <source>
        <dbReference type="EMBL" id="GAF79442.1"/>
    </source>
</evidence>
<comment type="caution">
    <text evidence="2">The sequence shown here is derived from an EMBL/GenBank/DDBJ whole genome shotgun (WGS) entry which is preliminary data.</text>
</comment>
<sequence>MERAMSVDATKAVWEVEGVPPAHRVVLLYLAYCMNHERNDGRVWPYLKTIAQHTSLSYTRTREIMYDFRRAGVVEVVEPARGHRAPRYVLHLHRLGLLTEHLEAARVSPHRHPGCRPTDPLECRPSDPLPKEKKKGKKKESSPHGPLPEAVAITREPVPRSDVDPGSDRENPHSLEGRKTKTNGSKPVGLEFVLVEVLWWREKIRANGNGAQALTAKELEAVTAIAERYPEVSEAERLSWVRIVGAEAVLAAPRVPSWAAFQIMVSQMVREKTRVLA</sequence>
<feature type="region of interest" description="Disordered" evidence="1">
    <location>
        <begin position="108"/>
        <end position="183"/>
    </location>
</feature>
<gene>
    <name evidence="2" type="ORF">S01H1_16163</name>
</gene>